<feature type="region of interest" description="Disordered" evidence="6">
    <location>
        <begin position="1"/>
        <end position="23"/>
    </location>
</feature>
<organism evidence="8 9">
    <name type="scientific">Eragrostis curvula</name>
    <name type="common">weeping love grass</name>
    <dbReference type="NCBI Taxonomy" id="38414"/>
    <lineage>
        <taxon>Eukaryota</taxon>
        <taxon>Viridiplantae</taxon>
        <taxon>Streptophyta</taxon>
        <taxon>Embryophyta</taxon>
        <taxon>Tracheophyta</taxon>
        <taxon>Spermatophyta</taxon>
        <taxon>Magnoliopsida</taxon>
        <taxon>Liliopsida</taxon>
        <taxon>Poales</taxon>
        <taxon>Poaceae</taxon>
        <taxon>PACMAD clade</taxon>
        <taxon>Chloridoideae</taxon>
        <taxon>Eragrostideae</taxon>
        <taxon>Eragrostidinae</taxon>
        <taxon>Eragrostis</taxon>
    </lineage>
</organism>
<keyword evidence="2" id="KW-0805">Transcription regulation</keyword>
<keyword evidence="5" id="KW-0539">Nucleus</keyword>
<comment type="subcellular location">
    <subcellularLocation>
        <location evidence="1">Nucleus</location>
    </subcellularLocation>
</comment>
<gene>
    <name evidence="8" type="ORF">EJB05_05605</name>
</gene>
<keyword evidence="4" id="KW-0804">Transcription</keyword>
<evidence type="ECO:0000313" key="8">
    <source>
        <dbReference type="EMBL" id="TVU46087.1"/>
    </source>
</evidence>
<dbReference type="PANTHER" id="PTHR31391:SF106">
    <property type="entry name" value="B3 DOMAIN-CONTAINING PROTEIN OS01G0723500"/>
    <property type="match status" value="1"/>
</dbReference>
<dbReference type="OrthoDB" id="1666376at2759"/>
<evidence type="ECO:0000256" key="2">
    <source>
        <dbReference type="ARBA" id="ARBA00023015"/>
    </source>
</evidence>
<name>A0A5J9WDY1_9POAL</name>
<evidence type="ECO:0000256" key="4">
    <source>
        <dbReference type="ARBA" id="ARBA00023163"/>
    </source>
</evidence>
<evidence type="ECO:0000256" key="3">
    <source>
        <dbReference type="ARBA" id="ARBA00023125"/>
    </source>
</evidence>
<evidence type="ECO:0000313" key="9">
    <source>
        <dbReference type="Proteomes" id="UP000324897"/>
    </source>
</evidence>
<dbReference type="InterPro" id="IPR044837">
    <property type="entry name" value="REM16-like"/>
</dbReference>
<dbReference type="CDD" id="cd10017">
    <property type="entry name" value="B3_DNA"/>
    <property type="match status" value="1"/>
</dbReference>
<comment type="caution">
    <text evidence="8">The sequence shown here is derived from an EMBL/GenBank/DDBJ whole genome shotgun (WGS) entry which is preliminary data.</text>
</comment>
<accession>A0A5J9WDY1</accession>
<dbReference type="Gramene" id="TVU46087">
    <property type="protein sequence ID" value="TVU46087"/>
    <property type="gene ID" value="EJB05_05605"/>
</dbReference>
<evidence type="ECO:0000256" key="6">
    <source>
        <dbReference type="SAM" id="MobiDB-lite"/>
    </source>
</evidence>
<keyword evidence="9" id="KW-1185">Reference proteome</keyword>
<feature type="compositionally biased region" description="Low complexity" evidence="6">
    <location>
        <begin position="89"/>
        <end position="105"/>
    </location>
</feature>
<feature type="compositionally biased region" description="Basic residues" evidence="6">
    <location>
        <begin position="72"/>
        <end position="88"/>
    </location>
</feature>
<evidence type="ECO:0000256" key="5">
    <source>
        <dbReference type="ARBA" id="ARBA00023242"/>
    </source>
</evidence>
<keyword evidence="3" id="KW-0238">DNA-binding</keyword>
<dbReference type="SUPFAM" id="SSF101936">
    <property type="entry name" value="DNA-binding pseudobarrel domain"/>
    <property type="match status" value="1"/>
</dbReference>
<dbReference type="InterPro" id="IPR003340">
    <property type="entry name" value="B3_DNA-bd"/>
</dbReference>
<feature type="compositionally biased region" description="Basic and acidic residues" evidence="6">
    <location>
        <begin position="124"/>
        <end position="146"/>
    </location>
</feature>
<feature type="region of interest" description="Disordered" evidence="6">
    <location>
        <begin position="43"/>
        <end position="149"/>
    </location>
</feature>
<dbReference type="SMART" id="SM01019">
    <property type="entry name" value="B3"/>
    <property type="match status" value="1"/>
</dbReference>
<dbReference type="EMBL" id="RWGY01000004">
    <property type="protein sequence ID" value="TVU46087.1"/>
    <property type="molecule type" value="Genomic_DNA"/>
</dbReference>
<protein>
    <recommendedName>
        <fullName evidence="7">TF-B3 domain-containing protein</fullName>
    </recommendedName>
</protein>
<sequence>MADFQGDLALGGDVSSGEPRRPVCWSRPISLLPRLFRSPLFLTPPFSSSQSSPAIDPVVHGPSTTGSAVPERRHHWRTSHQSGRRRRAAPSARAPEPAAPSCSRPEGPRASPYQRRRSPPPLWNHDDIPFRLSRSETEGYKQKDSSGQRIEVVNISSSLSSSSEDDVEAHSTLGYILESGTQLTDAQKKEMEVKVQSIQSAIPLFGCIMKGRSVFGEPCSLDLSREYADEFLPLGMTTLTLQRNGKNWEVQCVGRVGESKRLQCGWKQFADDNDLQLGDLCLFELVGNKKHTMNVHVIPMKFPRNETEGCKQRDSSGQRIEVVNNM</sequence>
<evidence type="ECO:0000256" key="1">
    <source>
        <dbReference type="ARBA" id="ARBA00004123"/>
    </source>
</evidence>
<dbReference type="InterPro" id="IPR015300">
    <property type="entry name" value="DNA-bd_pseudobarrel_sf"/>
</dbReference>
<dbReference type="Gene3D" id="2.40.330.10">
    <property type="entry name" value="DNA-binding pseudobarrel domain"/>
    <property type="match status" value="1"/>
</dbReference>
<feature type="compositionally biased region" description="Low complexity" evidence="6">
    <location>
        <begin position="43"/>
        <end position="53"/>
    </location>
</feature>
<proteinExistence type="predicted"/>
<dbReference type="PANTHER" id="PTHR31391">
    <property type="entry name" value="B3 DOMAIN-CONTAINING PROTEIN OS11G0197600-RELATED"/>
    <property type="match status" value="1"/>
</dbReference>
<feature type="domain" description="TF-B3" evidence="7">
    <location>
        <begin position="221"/>
        <end position="301"/>
    </location>
</feature>
<dbReference type="AlphaFoldDB" id="A0A5J9WDY1"/>
<dbReference type="PROSITE" id="PS50863">
    <property type="entry name" value="B3"/>
    <property type="match status" value="1"/>
</dbReference>
<evidence type="ECO:0000259" key="7">
    <source>
        <dbReference type="PROSITE" id="PS50863"/>
    </source>
</evidence>
<dbReference type="GO" id="GO:0005634">
    <property type="term" value="C:nucleus"/>
    <property type="evidence" value="ECO:0007669"/>
    <property type="project" value="UniProtKB-SubCell"/>
</dbReference>
<dbReference type="GO" id="GO:0003677">
    <property type="term" value="F:DNA binding"/>
    <property type="evidence" value="ECO:0007669"/>
    <property type="project" value="UniProtKB-KW"/>
</dbReference>
<dbReference type="Proteomes" id="UP000324897">
    <property type="component" value="Chromosome 5"/>
</dbReference>
<dbReference type="Pfam" id="PF02362">
    <property type="entry name" value="B3"/>
    <property type="match status" value="1"/>
</dbReference>
<reference evidence="8 9" key="1">
    <citation type="journal article" date="2019" name="Sci. Rep.">
        <title>A high-quality genome of Eragrostis curvula grass provides insights into Poaceae evolution and supports new strategies to enhance forage quality.</title>
        <authorList>
            <person name="Carballo J."/>
            <person name="Santos B.A.C.M."/>
            <person name="Zappacosta D."/>
            <person name="Garbus I."/>
            <person name="Selva J.P."/>
            <person name="Gallo C.A."/>
            <person name="Diaz A."/>
            <person name="Albertini E."/>
            <person name="Caccamo M."/>
            <person name="Echenique V."/>
        </authorList>
    </citation>
    <scope>NUCLEOTIDE SEQUENCE [LARGE SCALE GENOMIC DNA]</scope>
    <source>
        <strain evidence="9">cv. Victoria</strain>
        <tissue evidence="8">Leaf</tissue>
    </source>
</reference>